<dbReference type="OrthoDB" id="3177103at2"/>
<evidence type="ECO:0000259" key="3">
    <source>
        <dbReference type="Pfam" id="PF00535"/>
    </source>
</evidence>
<dbReference type="Pfam" id="PF00535">
    <property type="entry name" value="Glycos_transf_2"/>
    <property type="match status" value="1"/>
</dbReference>
<evidence type="ECO:0000313" key="5">
    <source>
        <dbReference type="Proteomes" id="UP000295453"/>
    </source>
</evidence>
<sequence length="339" mass="37086">MSSEPLFPNVSIAAIVPCYNEEAAVADVVRGLQQAVPGIEVYVYDNNSSDRTAEVARAAGAHVRSESHPGKGNVVRRAFADIDADVYLMIDGDDTYDAAAAPALIGTLLEGPYDHVLGIRAPESATEAYRHGHQFGNRIINAAVARLFGEHVTDMLSGYRVMSRRFVKSFPASSRGFEIETELTVHCLTLRVPCASVPVGFRDRHEGSESKLNTFRDGFRILSTILRLFRYERPARFYGALGLLGFLVIGVPALLEEVLPGLPLPHFSAFLVVALFCLMVTISMIDDTQARARHDNAHLVYMQQPAPYCLEASAVTIDRDDDAPDDLARHDGTVVTVTL</sequence>
<comment type="similarity">
    <text evidence="1">Belongs to the glycosyltransferase 2 family.</text>
</comment>
<dbReference type="PANTHER" id="PTHR48090:SF7">
    <property type="entry name" value="RFBJ PROTEIN"/>
    <property type="match status" value="1"/>
</dbReference>
<dbReference type="Proteomes" id="UP000295453">
    <property type="component" value="Unassembled WGS sequence"/>
</dbReference>
<protein>
    <submittedName>
        <fullName evidence="4">Glycosyltransferase</fullName>
    </submittedName>
</protein>
<dbReference type="CDD" id="cd04179">
    <property type="entry name" value="DPM_DPG-synthase_like"/>
    <property type="match status" value="1"/>
</dbReference>
<dbReference type="EMBL" id="SJZJ01000002">
    <property type="protein sequence ID" value="TCJ30892.1"/>
    <property type="molecule type" value="Genomic_DNA"/>
</dbReference>
<feature type="domain" description="Glycosyltransferase 2-like" evidence="3">
    <location>
        <begin position="15"/>
        <end position="168"/>
    </location>
</feature>
<keyword evidence="2" id="KW-0472">Membrane</keyword>
<name>A0A4V6NBF8_9ACTN</name>
<feature type="transmembrane region" description="Helical" evidence="2">
    <location>
        <begin position="237"/>
        <end position="255"/>
    </location>
</feature>
<dbReference type="RefSeq" id="WP_131581540.1">
    <property type="nucleotide sequence ID" value="NZ_SJZJ01000002.1"/>
</dbReference>
<comment type="caution">
    <text evidence="4">The sequence shown here is derived from an EMBL/GenBank/DDBJ whole genome shotgun (WGS) entry which is preliminary data.</text>
</comment>
<dbReference type="GO" id="GO:0016740">
    <property type="term" value="F:transferase activity"/>
    <property type="evidence" value="ECO:0007669"/>
    <property type="project" value="UniProtKB-KW"/>
</dbReference>
<evidence type="ECO:0000256" key="1">
    <source>
        <dbReference type="ARBA" id="ARBA00006739"/>
    </source>
</evidence>
<keyword evidence="5" id="KW-1185">Reference proteome</keyword>
<reference evidence="4 5" key="1">
    <citation type="submission" date="2019-03" db="EMBL/GenBank/DDBJ databases">
        <authorList>
            <person name="Kim M.K.M."/>
        </authorList>
    </citation>
    <scope>NUCLEOTIDE SEQUENCE [LARGE SCALE GENOMIC DNA]</scope>
    <source>
        <strain evidence="4 5">18JY15-6</strain>
    </source>
</reference>
<dbReference type="PANTHER" id="PTHR48090">
    <property type="entry name" value="UNDECAPRENYL-PHOSPHATE 4-DEOXY-4-FORMAMIDO-L-ARABINOSE TRANSFERASE-RELATED"/>
    <property type="match status" value="1"/>
</dbReference>
<dbReference type="Gene3D" id="3.90.550.10">
    <property type="entry name" value="Spore Coat Polysaccharide Biosynthesis Protein SpsA, Chain A"/>
    <property type="match status" value="1"/>
</dbReference>
<keyword evidence="2" id="KW-1133">Transmembrane helix</keyword>
<dbReference type="AlphaFoldDB" id="A0A4V6NBF8"/>
<dbReference type="InterPro" id="IPR029044">
    <property type="entry name" value="Nucleotide-diphossugar_trans"/>
</dbReference>
<gene>
    <name evidence="4" type="ORF">EPD65_02315</name>
</gene>
<proteinExistence type="inferred from homology"/>
<accession>A0A4V6NBF8</accession>
<dbReference type="SUPFAM" id="SSF53448">
    <property type="entry name" value="Nucleotide-diphospho-sugar transferases"/>
    <property type="match status" value="1"/>
</dbReference>
<feature type="transmembrane region" description="Helical" evidence="2">
    <location>
        <begin position="267"/>
        <end position="285"/>
    </location>
</feature>
<organism evidence="4 5">
    <name type="scientific">Nocardioides jejuensis</name>
    <dbReference type="NCBI Taxonomy" id="2502782"/>
    <lineage>
        <taxon>Bacteria</taxon>
        <taxon>Bacillati</taxon>
        <taxon>Actinomycetota</taxon>
        <taxon>Actinomycetes</taxon>
        <taxon>Propionibacteriales</taxon>
        <taxon>Nocardioidaceae</taxon>
        <taxon>Nocardioides</taxon>
    </lineage>
</organism>
<dbReference type="InterPro" id="IPR001173">
    <property type="entry name" value="Glyco_trans_2-like"/>
</dbReference>
<keyword evidence="2" id="KW-0812">Transmembrane</keyword>
<evidence type="ECO:0000256" key="2">
    <source>
        <dbReference type="SAM" id="Phobius"/>
    </source>
</evidence>
<dbReference type="InterPro" id="IPR050256">
    <property type="entry name" value="Glycosyltransferase_2"/>
</dbReference>
<keyword evidence="4" id="KW-0808">Transferase</keyword>
<evidence type="ECO:0000313" key="4">
    <source>
        <dbReference type="EMBL" id="TCJ30892.1"/>
    </source>
</evidence>